<name>A0A812R640_9DINO</name>
<dbReference type="InterPro" id="IPR036188">
    <property type="entry name" value="FAD/NAD-bd_sf"/>
</dbReference>
<keyword evidence="5" id="KW-1133">Transmembrane helix</keyword>
<feature type="transmembrane region" description="Helical" evidence="5">
    <location>
        <begin position="609"/>
        <end position="630"/>
    </location>
</feature>
<comment type="pathway">
    <text evidence="1">Carotenoid biosynthesis.</text>
</comment>
<evidence type="ECO:0000256" key="2">
    <source>
        <dbReference type="ARBA" id="ARBA00022746"/>
    </source>
</evidence>
<dbReference type="OrthoDB" id="7777654at2759"/>
<evidence type="ECO:0000259" key="6">
    <source>
        <dbReference type="Pfam" id="PF01593"/>
    </source>
</evidence>
<dbReference type="GO" id="GO:0016117">
    <property type="term" value="P:carotenoid biosynthetic process"/>
    <property type="evidence" value="ECO:0007669"/>
    <property type="project" value="UniProtKB-KW"/>
</dbReference>
<dbReference type="Gene3D" id="3.50.50.60">
    <property type="entry name" value="FAD/NAD(P)-binding domain"/>
    <property type="match status" value="1"/>
</dbReference>
<dbReference type="Proteomes" id="UP000604046">
    <property type="component" value="Unassembled WGS sequence"/>
</dbReference>
<evidence type="ECO:0000313" key="8">
    <source>
        <dbReference type="Proteomes" id="UP000604046"/>
    </source>
</evidence>
<feature type="domain" description="Amine oxidase" evidence="6">
    <location>
        <begin position="152"/>
        <end position="238"/>
    </location>
</feature>
<dbReference type="Pfam" id="PF01593">
    <property type="entry name" value="Amino_oxidase"/>
    <property type="match status" value="1"/>
</dbReference>
<protein>
    <submittedName>
        <fullName evidence="7">Al-1 protein</fullName>
    </submittedName>
</protein>
<keyword evidence="5" id="KW-0812">Transmembrane</keyword>
<evidence type="ECO:0000256" key="4">
    <source>
        <dbReference type="SAM" id="MobiDB-lite"/>
    </source>
</evidence>
<feature type="transmembrane region" description="Helical" evidence="5">
    <location>
        <begin position="712"/>
        <end position="732"/>
    </location>
</feature>
<dbReference type="InterPro" id="IPR035897">
    <property type="entry name" value="Toll_tir_struct_dom_sf"/>
</dbReference>
<keyword evidence="2" id="KW-0125">Carotenoid biosynthesis</keyword>
<reference evidence="7" key="1">
    <citation type="submission" date="2021-02" db="EMBL/GenBank/DDBJ databases">
        <authorList>
            <person name="Dougan E. K."/>
            <person name="Rhodes N."/>
            <person name="Thang M."/>
            <person name="Chan C."/>
        </authorList>
    </citation>
    <scope>NUCLEOTIDE SEQUENCE</scope>
</reference>
<evidence type="ECO:0000256" key="5">
    <source>
        <dbReference type="SAM" id="Phobius"/>
    </source>
</evidence>
<dbReference type="InterPro" id="IPR002937">
    <property type="entry name" value="Amino_oxidase"/>
</dbReference>
<dbReference type="PANTHER" id="PTHR43734:SF1">
    <property type="entry name" value="PHYTOENE DESATURASE"/>
    <property type="match status" value="1"/>
</dbReference>
<dbReference type="SUPFAM" id="SSF52200">
    <property type="entry name" value="Toll/Interleukin receptor TIR domain"/>
    <property type="match status" value="1"/>
</dbReference>
<evidence type="ECO:0000313" key="7">
    <source>
        <dbReference type="EMBL" id="CAE7421624.1"/>
    </source>
</evidence>
<feature type="transmembrane region" description="Helical" evidence="5">
    <location>
        <begin position="833"/>
        <end position="855"/>
    </location>
</feature>
<proteinExistence type="predicted"/>
<feature type="transmembrane region" description="Helical" evidence="5">
    <location>
        <begin position="947"/>
        <end position="965"/>
    </location>
</feature>
<feature type="compositionally biased region" description="Low complexity" evidence="4">
    <location>
        <begin position="490"/>
        <end position="499"/>
    </location>
</feature>
<dbReference type="EMBL" id="CAJNDS010002302">
    <property type="protein sequence ID" value="CAE7421624.1"/>
    <property type="molecule type" value="Genomic_DNA"/>
</dbReference>
<comment type="caution">
    <text evidence="7">The sequence shown here is derived from an EMBL/GenBank/DDBJ whole genome shotgun (WGS) entry which is preliminary data.</text>
</comment>
<feature type="transmembrane region" description="Helical" evidence="5">
    <location>
        <begin position="525"/>
        <end position="543"/>
    </location>
</feature>
<accession>A0A812R640</accession>
<feature type="transmembrane region" description="Helical" evidence="5">
    <location>
        <begin position="738"/>
        <end position="761"/>
    </location>
</feature>
<feature type="transmembrane region" description="Helical" evidence="5">
    <location>
        <begin position="875"/>
        <end position="894"/>
    </location>
</feature>
<keyword evidence="5" id="KW-0472">Membrane</keyword>
<dbReference type="InterPro" id="IPR014105">
    <property type="entry name" value="Carotenoid/retinoid_OxRdtase"/>
</dbReference>
<dbReference type="GO" id="GO:0016491">
    <property type="term" value="F:oxidoreductase activity"/>
    <property type="evidence" value="ECO:0007669"/>
    <property type="project" value="UniProtKB-KW"/>
</dbReference>
<evidence type="ECO:0000256" key="3">
    <source>
        <dbReference type="ARBA" id="ARBA00023002"/>
    </source>
</evidence>
<evidence type="ECO:0000256" key="1">
    <source>
        <dbReference type="ARBA" id="ARBA00004829"/>
    </source>
</evidence>
<dbReference type="PANTHER" id="PTHR43734">
    <property type="entry name" value="PHYTOENE DESATURASE"/>
    <property type="match status" value="1"/>
</dbReference>
<sequence length="1007" mass="112387">MRPDAYKRLGSDFKKELNLKRVDPPYRVSFGDETFVDVDYDPMKMTEQMEKFEPGCTSNYYRFLSVARRMLDMGLERFVDRQFESWPDLVDPIGLLPAMIEKGWFSIPLVNMLFSVDDLMKSWFKDARLRALFTFQTLYVGLTPYNSPGALCLLAGTDLTDGVWYPMGGWKGVKNTLASLAEGHGVEIKTGAEVEQVLVEGGKAVGIRLKGGEEEKADVVVVNADTPWAYKNLLPNVQAPPGQEEPSVAATADDLDGREYSCGVIAMFWAVDCKVDYLRHHTIFLGAPEDEAKAWEPITSAAAIPEKPNFYVHCPTRTDPSAAPEGCESIMILFPVANMQQMAAAGLKPAAKGELYKEITAKARETVLRRFKEAGCGDIEKHIVEETVRDPEKIGDLYNLEHGATFGLSHGLLPWQGGLAMTRPAPRAPEVDRLFFVGAGTRPGNGVPGSFFKGSAVLTQAFHPRTFVPTGMEEQPTAPNSMVEEEDDSSSCTSSGEGSKASGWDERLTPLIQFISRMELMRPEVLRGVPVSLLVHLLPWYWWRGFPMTSLSKVTHEIDEFISHSWQAAAWLKYVNILLLYRASPAFALSMASALAAFLLYGFGLLPPLGATFVCTWCTWSGITVFYLALLSSPRCSKVFLDIACIDQEDENRKFESVVSMGGVLKRSKSMMVLWSPTYVRRLWCVFEMSAFLHSHGGGASMRMCPPFLGPTLLGGHFAVSVGSILVLHWPWDWVVGRAFFGIMIVPLFTACVHSLRAYFLSIDVLDEQLRHFSVDHCSSSCCEEGHPDKRLCDRKVLLQCISQWFGTIRAFEACVQSDVRARMYRQLANDPLAYRHIVLTSSPILWALMDMVFGSNPDKIRSWERQVVELCRPLAYWLGALPFLAKIVLHTAYRLRARCRNTCLDVLLSAGAVVFGVSIFLVVNIFEETVLKRLLLPGKAHRTHRAVLFLSVCLLLAAVAWCCMPPIRPQRPVKTVHVPAEVQHNFNFPDPTPVGRCEGSKVKMSL</sequence>
<feature type="region of interest" description="Disordered" evidence="4">
    <location>
        <begin position="469"/>
        <end position="503"/>
    </location>
</feature>
<keyword evidence="8" id="KW-1185">Reference proteome</keyword>
<feature type="transmembrane region" description="Helical" evidence="5">
    <location>
        <begin position="586"/>
        <end position="603"/>
    </location>
</feature>
<keyword evidence="3" id="KW-0560">Oxidoreductase</keyword>
<organism evidence="7 8">
    <name type="scientific">Symbiodinium natans</name>
    <dbReference type="NCBI Taxonomy" id="878477"/>
    <lineage>
        <taxon>Eukaryota</taxon>
        <taxon>Sar</taxon>
        <taxon>Alveolata</taxon>
        <taxon>Dinophyceae</taxon>
        <taxon>Suessiales</taxon>
        <taxon>Symbiodiniaceae</taxon>
        <taxon>Symbiodinium</taxon>
    </lineage>
</organism>
<dbReference type="SUPFAM" id="SSF51905">
    <property type="entry name" value="FAD/NAD(P)-binding domain"/>
    <property type="match status" value="1"/>
</dbReference>
<feature type="transmembrane region" description="Helical" evidence="5">
    <location>
        <begin position="906"/>
        <end position="927"/>
    </location>
</feature>
<gene>
    <name evidence="7" type="primary">al-1</name>
    <name evidence="7" type="ORF">SNAT2548_LOCUS22937</name>
</gene>
<dbReference type="AlphaFoldDB" id="A0A812R640"/>
<dbReference type="NCBIfam" id="TIGR02734">
    <property type="entry name" value="crtI_fam"/>
    <property type="match status" value="1"/>
</dbReference>